<feature type="domain" description="Rhodanese" evidence="4">
    <location>
        <begin position="39"/>
        <end position="138"/>
    </location>
</feature>
<dbReference type="eggNOG" id="COG2897">
    <property type="taxonomic scope" value="Bacteria"/>
</dbReference>
<evidence type="ECO:0000313" key="5">
    <source>
        <dbReference type="EMBL" id="CCI83692.1"/>
    </source>
</evidence>
<protein>
    <recommendedName>
        <fullName evidence="3">Sulfurtransferase</fullName>
    </recommendedName>
</protein>
<dbReference type="STRING" id="29321.AAV33_01600"/>
<evidence type="ECO:0000256" key="3">
    <source>
        <dbReference type="RuleBase" id="RU000507"/>
    </source>
</evidence>
<keyword evidence="7" id="KW-1185">Reference proteome</keyword>
<evidence type="ECO:0000313" key="7">
    <source>
        <dbReference type="Proteomes" id="UP000006078"/>
    </source>
</evidence>
<keyword evidence="3 5" id="KW-0808">Transferase</keyword>
<accession>I7L9B2</accession>
<dbReference type="Proteomes" id="UP000011016">
    <property type="component" value="Unassembled WGS sequence"/>
</dbReference>
<reference evidence="5 8" key="1">
    <citation type="journal article" date="2012" name="J. Bacteriol.">
        <title>Draft Genome Sequence of Turicella otitidis ATCC 51513, Isolated from Middle Ear Fluid from a Child with Otitis Media.</title>
        <authorList>
            <person name="Brinkrolf K."/>
            <person name="Schneider J."/>
            <person name="Knecht M."/>
            <person name="Ruckert C."/>
            <person name="Tauch A."/>
        </authorList>
    </citation>
    <scope>NUCLEOTIDE SEQUENCE [LARGE SCALE GENOMIC DNA]</scope>
    <source>
        <strain evidence="5 8">ATCC 51513</strain>
    </source>
</reference>
<dbReference type="InterPro" id="IPR051126">
    <property type="entry name" value="Thiosulfate_sulfurtransferase"/>
</dbReference>
<dbReference type="HOGENOM" id="CLU_031618_1_3_11"/>
<organism evidence="5 8">
    <name type="scientific">Corynebacterium otitidis ATCC 51513</name>
    <dbReference type="NCBI Taxonomy" id="883169"/>
    <lineage>
        <taxon>Bacteria</taxon>
        <taxon>Bacillati</taxon>
        <taxon>Actinomycetota</taxon>
        <taxon>Actinomycetes</taxon>
        <taxon>Mycobacteriales</taxon>
        <taxon>Corynebacteriaceae</taxon>
        <taxon>Corynebacterium</taxon>
    </lineage>
</organism>
<evidence type="ECO:0000313" key="6">
    <source>
        <dbReference type="EMBL" id="EJZ81899.1"/>
    </source>
</evidence>
<dbReference type="CDD" id="cd01449">
    <property type="entry name" value="TST_Repeat_2"/>
    <property type="match status" value="1"/>
</dbReference>
<dbReference type="InterPro" id="IPR001307">
    <property type="entry name" value="Thiosulphate_STrfase_CS"/>
</dbReference>
<dbReference type="InterPro" id="IPR036873">
    <property type="entry name" value="Rhodanese-like_dom_sf"/>
</dbReference>
<evidence type="ECO:0000313" key="8">
    <source>
        <dbReference type="Proteomes" id="UP000011016"/>
    </source>
</evidence>
<dbReference type="Gene3D" id="3.40.250.10">
    <property type="entry name" value="Rhodanese-like domain"/>
    <property type="match status" value="2"/>
</dbReference>
<keyword evidence="1" id="KW-0677">Repeat</keyword>
<dbReference type="PATRIC" id="fig|883169.3.peg.1126"/>
<evidence type="ECO:0000259" key="4">
    <source>
        <dbReference type="PROSITE" id="PS50206"/>
    </source>
</evidence>
<dbReference type="AlphaFoldDB" id="I7L9B2"/>
<dbReference type="SUPFAM" id="SSF52821">
    <property type="entry name" value="Rhodanese/Cell cycle control phosphatase"/>
    <property type="match status" value="2"/>
</dbReference>
<sequence>MPLPADPDERFQQYAHPERLVSASWLSSQLGVYGLKVIESNEDPLLYNIGHIPTAINIDWQRDLKDPYSRDFIDAEAFAKLMREKGIERTDTVVIYGDKYNWWAAYTLWVFELFGHEDVRLLDGGRDSWMAEERDTAFLAPTYPESSYPVPERDDATLRALRPTVERASTESTATLIDVRPHDVYTAETPAEPNHGQKSVLSPGHIPGAINRVWRDAVTTTGHFRPADELREGFEDLDRDRPVITYCHLGDRSAHTWFTLKHLLGFENVRNYDGSWSEWGNIVQAPIAVGEDPEGSES</sequence>
<dbReference type="OrthoDB" id="9781034at2"/>
<dbReference type="PROSITE" id="PS00683">
    <property type="entry name" value="RHODANESE_2"/>
    <property type="match status" value="1"/>
</dbReference>
<feature type="domain" description="Rhodanese" evidence="4">
    <location>
        <begin position="170"/>
        <end position="288"/>
    </location>
</feature>
<dbReference type="RefSeq" id="WP_004601057.1">
    <property type="nucleotide sequence ID" value="NZ_HF541867.1"/>
</dbReference>
<reference evidence="6 7" key="2">
    <citation type="submission" date="2012-08" db="EMBL/GenBank/DDBJ databases">
        <title>The Genome Sequence of Turicella otitidis ATCC 51513.</title>
        <authorList>
            <consortium name="The Broad Institute Genome Sequencing Platform"/>
            <person name="Earl A."/>
            <person name="Ward D."/>
            <person name="Feldgarden M."/>
            <person name="Gevers D."/>
            <person name="Huys G."/>
            <person name="Walker B."/>
            <person name="Young S.K."/>
            <person name="Zeng Q."/>
            <person name="Gargeya S."/>
            <person name="Fitzgerald M."/>
            <person name="Haas B."/>
            <person name="Abouelleil A."/>
            <person name="Alvarado L."/>
            <person name="Arachchi H.M."/>
            <person name="Berlin A.M."/>
            <person name="Chapman S.B."/>
            <person name="Goldberg J."/>
            <person name="Griggs A."/>
            <person name="Gujja S."/>
            <person name="Hansen M."/>
            <person name="Howarth C."/>
            <person name="Imamovic A."/>
            <person name="Larimer J."/>
            <person name="McCowen C."/>
            <person name="Montmayeur A."/>
            <person name="Murphy C."/>
            <person name="Neiman D."/>
            <person name="Pearson M."/>
            <person name="Priest M."/>
            <person name="Roberts A."/>
            <person name="Saif S."/>
            <person name="Shea T."/>
            <person name="Sisk P."/>
            <person name="Sykes S."/>
            <person name="Wortman J."/>
            <person name="Nusbaum C."/>
            <person name="Birren B."/>
        </authorList>
    </citation>
    <scope>NUCLEOTIDE SEQUENCE [LARGE SCALE GENOMIC DNA]</scope>
    <source>
        <strain evidence="6 7">ATCC 51513</strain>
    </source>
</reference>
<proteinExistence type="predicted"/>
<dbReference type="Pfam" id="PF00581">
    <property type="entry name" value="Rhodanese"/>
    <property type="match status" value="2"/>
</dbReference>
<dbReference type="SMART" id="SM00450">
    <property type="entry name" value="RHOD"/>
    <property type="match status" value="2"/>
</dbReference>
<dbReference type="EMBL" id="CAJZ01000131">
    <property type="protein sequence ID" value="CCI83692.1"/>
    <property type="molecule type" value="Genomic_DNA"/>
</dbReference>
<gene>
    <name evidence="5" type="primary">thtR</name>
    <name evidence="5" type="ORF">BN46_0964</name>
    <name evidence="6" type="ORF">HMPREF9719_01167</name>
</gene>
<dbReference type="CDD" id="cd01448">
    <property type="entry name" value="TST_Repeat_1"/>
    <property type="match status" value="1"/>
</dbReference>
<dbReference type="Proteomes" id="UP000006078">
    <property type="component" value="Unassembled WGS sequence"/>
</dbReference>
<dbReference type="PANTHER" id="PTHR43855">
    <property type="entry name" value="THIOSULFATE SULFURTRANSFERASE"/>
    <property type="match status" value="1"/>
</dbReference>
<dbReference type="EMBL" id="AHAE01000052">
    <property type="protein sequence ID" value="EJZ81899.1"/>
    <property type="molecule type" value="Genomic_DNA"/>
</dbReference>
<dbReference type="PROSITE" id="PS50206">
    <property type="entry name" value="RHODANESE_3"/>
    <property type="match status" value="2"/>
</dbReference>
<name>I7L9B2_9CORY</name>
<dbReference type="InterPro" id="IPR001763">
    <property type="entry name" value="Rhodanese-like_dom"/>
</dbReference>
<evidence type="ECO:0000256" key="2">
    <source>
        <dbReference type="ARBA" id="ARBA00047549"/>
    </source>
</evidence>
<comment type="caution">
    <text evidence="5">The sequence shown here is derived from an EMBL/GenBank/DDBJ whole genome shotgun (WGS) entry which is preliminary data.</text>
</comment>
<dbReference type="GO" id="GO:0004792">
    <property type="term" value="F:thiosulfate-cyanide sulfurtransferase activity"/>
    <property type="evidence" value="ECO:0007669"/>
    <property type="project" value="UniProtKB-EC"/>
</dbReference>
<dbReference type="PANTHER" id="PTHR43855:SF1">
    <property type="entry name" value="THIOSULFATE SULFURTRANSFERASE"/>
    <property type="match status" value="1"/>
</dbReference>
<evidence type="ECO:0000256" key="1">
    <source>
        <dbReference type="ARBA" id="ARBA00022737"/>
    </source>
</evidence>
<comment type="catalytic activity">
    <reaction evidence="2">
        <text>thiosulfate + hydrogen cyanide = thiocyanate + sulfite + 2 H(+)</text>
        <dbReference type="Rhea" id="RHEA:16881"/>
        <dbReference type="ChEBI" id="CHEBI:15378"/>
        <dbReference type="ChEBI" id="CHEBI:17359"/>
        <dbReference type="ChEBI" id="CHEBI:18022"/>
        <dbReference type="ChEBI" id="CHEBI:18407"/>
        <dbReference type="ChEBI" id="CHEBI:33542"/>
        <dbReference type="EC" id="2.8.1.1"/>
    </reaction>
</comment>